<gene>
    <name evidence="8" type="primary">LOC107265321</name>
</gene>
<feature type="transmembrane region" description="Helical" evidence="5">
    <location>
        <begin position="180"/>
        <end position="197"/>
    </location>
</feature>
<evidence type="ECO:0000313" key="8">
    <source>
        <dbReference type="RefSeq" id="XP_015590153.1"/>
    </source>
</evidence>
<dbReference type="GO" id="GO:0022857">
    <property type="term" value="F:transmembrane transporter activity"/>
    <property type="evidence" value="ECO:0007669"/>
    <property type="project" value="InterPro"/>
</dbReference>
<feature type="transmembrane region" description="Helical" evidence="5">
    <location>
        <begin position="262"/>
        <end position="285"/>
    </location>
</feature>
<feature type="transmembrane region" description="Helical" evidence="5">
    <location>
        <begin position="405"/>
        <end position="428"/>
    </location>
</feature>
<feature type="transmembrane region" description="Helical" evidence="5">
    <location>
        <begin position="59"/>
        <end position="79"/>
    </location>
</feature>
<dbReference type="AlphaFoldDB" id="A0AAJ7BNW1"/>
<keyword evidence="4 5" id="KW-0472">Membrane</keyword>
<evidence type="ECO:0000259" key="6">
    <source>
        <dbReference type="PROSITE" id="PS50850"/>
    </source>
</evidence>
<organism evidence="7 8">
    <name type="scientific">Cephus cinctus</name>
    <name type="common">Wheat stem sawfly</name>
    <dbReference type="NCBI Taxonomy" id="211228"/>
    <lineage>
        <taxon>Eukaryota</taxon>
        <taxon>Metazoa</taxon>
        <taxon>Ecdysozoa</taxon>
        <taxon>Arthropoda</taxon>
        <taxon>Hexapoda</taxon>
        <taxon>Insecta</taxon>
        <taxon>Pterygota</taxon>
        <taxon>Neoptera</taxon>
        <taxon>Endopterygota</taxon>
        <taxon>Hymenoptera</taxon>
        <taxon>Cephoidea</taxon>
        <taxon>Cephidae</taxon>
        <taxon>Cephus</taxon>
    </lineage>
</organism>
<evidence type="ECO:0000256" key="1">
    <source>
        <dbReference type="ARBA" id="ARBA00004141"/>
    </source>
</evidence>
<dbReference type="KEGG" id="ccin:107265321"/>
<sequence>MAEETSAFIEDVVKRPEILRLTNSDREKQKEKRSNVSFDDILPDIGDFGKYQWCLMFALFPYIISYVVLYFSQIFITIVPEERWCKVDALIDANFTREERIKIAIPSNDKYPYYDHCYKRDLNYSELLARKNFSLEQLNASKVIECTEWEYNFTQIPYSSIATELDWVCDREYLISTTQAVFFCGSVIGGILFGWVADHSGRIPALVICNAIAFLGSVSTAFAKSFWSYSLCRFITGLAFDNCVNIPLIIVMEYVAVKRRTWVFNLAFGIYFAFGSTLLPWIAYYIANWKLFALVVSIPFLNAIITPWILPESARWYMANGKINKVVRKVKRIARFNGKNVPLNFYERIAISLRESNKSQETATLLDLFRTPSLAKNTILLIIFWFLGIFTFDGHVYSLKLLQSSVFVSFSLACATELPAGLLLTLILDRWGRRFCGFITMALTGVFTFVELYSESNIIQLSMSILCRFCLNMAANVGHQFVAELLPTTVRGQGVALIHICGIIGHGMAPYIVDTGMYWTSLPLFIIGIASFVAAIISLLLPETVGRNLPQTLEEGENFGKDQKFWSLPCFQSNELD</sequence>
<evidence type="ECO:0000256" key="2">
    <source>
        <dbReference type="ARBA" id="ARBA00022692"/>
    </source>
</evidence>
<evidence type="ECO:0000256" key="5">
    <source>
        <dbReference type="SAM" id="Phobius"/>
    </source>
</evidence>
<evidence type="ECO:0000313" key="7">
    <source>
        <dbReference type="Proteomes" id="UP000694920"/>
    </source>
</evidence>
<keyword evidence="3 5" id="KW-1133">Transmembrane helix</keyword>
<feature type="transmembrane region" description="Helical" evidence="5">
    <location>
        <begin position="291"/>
        <end position="310"/>
    </location>
</feature>
<protein>
    <submittedName>
        <fullName evidence="8">Carcinine transporter</fullName>
    </submittedName>
</protein>
<dbReference type="InterPro" id="IPR036259">
    <property type="entry name" value="MFS_trans_sf"/>
</dbReference>
<reference evidence="8" key="1">
    <citation type="submission" date="2025-08" db="UniProtKB">
        <authorList>
            <consortium name="RefSeq"/>
        </authorList>
    </citation>
    <scope>IDENTIFICATION</scope>
</reference>
<evidence type="ECO:0000256" key="3">
    <source>
        <dbReference type="ARBA" id="ARBA00022989"/>
    </source>
</evidence>
<proteinExistence type="predicted"/>
<dbReference type="SUPFAM" id="SSF103473">
    <property type="entry name" value="MFS general substrate transporter"/>
    <property type="match status" value="1"/>
</dbReference>
<dbReference type="Proteomes" id="UP000694920">
    <property type="component" value="Unplaced"/>
</dbReference>
<dbReference type="InterPro" id="IPR005828">
    <property type="entry name" value="MFS_sugar_transport-like"/>
</dbReference>
<comment type="subcellular location">
    <subcellularLocation>
        <location evidence="1">Membrane</location>
        <topology evidence="1">Multi-pass membrane protein</topology>
    </subcellularLocation>
</comment>
<dbReference type="PANTHER" id="PTHR24064">
    <property type="entry name" value="SOLUTE CARRIER FAMILY 22 MEMBER"/>
    <property type="match status" value="1"/>
</dbReference>
<feature type="transmembrane region" description="Helical" evidence="5">
    <location>
        <begin position="435"/>
        <end position="453"/>
    </location>
</feature>
<dbReference type="Pfam" id="PF00083">
    <property type="entry name" value="Sugar_tr"/>
    <property type="match status" value="1"/>
</dbReference>
<accession>A0AAJ7BNW1</accession>
<feature type="transmembrane region" description="Helical" evidence="5">
    <location>
        <begin position="519"/>
        <end position="541"/>
    </location>
</feature>
<feature type="domain" description="Major facilitator superfamily (MFS) profile" evidence="6">
    <location>
        <begin position="125"/>
        <end position="546"/>
    </location>
</feature>
<dbReference type="InterPro" id="IPR020846">
    <property type="entry name" value="MFS_dom"/>
</dbReference>
<dbReference type="GeneID" id="107265321"/>
<feature type="transmembrane region" description="Helical" evidence="5">
    <location>
        <begin position="379"/>
        <end position="399"/>
    </location>
</feature>
<name>A0AAJ7BNW1_CEPCN</name>
<feature type="transmembrane region" description="Helical" evidence="5">
    <location>
        <begin position="203"/>
        <end position="223"/>
    </location>
</feature>
<evidence type="ECO:0000256" key="4">
    <source>
        <dbReference type="ARBA" id="ARBA00023136"/>
    </source>
</evidence>
<dbReference type="RefSeq" id="XP_015590153.1">
    <property type="nucleotide sequence ID" value="XM_015734667.2"/>
</dbReference>
<dbReference type="Gene3D" id="1.20.1250.20">
    <property type="entry name" value="MFS general substrate transporter like domains"/>
    <property type="match status" value="1"/>
</dbReference>
<keyword evidence="2 5" id="KW-0812">Transmembrane</keyword>
<dbReference type="GO" id="GO:0016020">
    <property type="term" value="C:membrane"/>
    <property type="evidence" value="ECO:0007669"/>
    <property type="project" value="UniProtKB-SubCell"/>
</dbReference>
<dbReference type="PROSITE" id="PS50850">
    <property type="entry name" value="MFS"/>
    <property type="match status" value="1"/>
</dbReference>
<keyword evidence="7" id="KW-1185">Reference proteome</keyword>